<sequence length="75" mass="8861">MNGLVKNAHIENCDKKNFSRIVLELYDNSIVKSECRYIDEISHSLKIINTYISFSRKHRAYENLKILKPVFTEDN</sequence>
<dbReference type="EMBL" id="DTBJ01000042">
    <property type="protein sequence ID" value="HGM58965.1"/>
    <property type="molecule type" value="Genomic_DNA"/>
</dbReference>
<protein>
    <submittedName>
        <fullName evidence="1">Uncharacterized protein</fullName>
    </submittedName>
</protein>
<proteinExistence type="predicted"/>
<comment type="caution">
    <text evidence="1">The sequence shown here is derived from an EMBL/GenBank/DDBJ whole genome shotgun (WGS) entry which is preliminary data.</text>
</comment>
<evidence type="ECO:0000313" key="1">
    <source>
        <dbReference type="EMBL" id="HGM58965.1"/>
    </source>
</evidence>
<accession>A0A7C4H9L8</accession>
<name>A0A7C4H9L8_STAMA</name>
<dbReference type="AlphaFoldDB" id="A0A7C4H9L8"/>
<reference evidence="1" key="1">
    <citation type="journal article" date="2020" name="mSystems">
        <title>Genome- and Community-Level Interaction Insights into Carbon Utilization and Element Cycling Functions of Hydrothermarchaeota in Hydrothermal Sediment.</title>
        <authorList>
            <person name="Zhou Z."/>
            <person name="Liu Y."/>
            <person name="Xu W."/>
            <person name="Pan J."/>
            <person name="Luo Z.H."/>
            <person name="Li M."/>
        </authorList>
    </citation>
    <scope>NUCLEOTIDE SEQUENCE [LARGE SCALE GENOMIC DNA]</scope>
    <source>
        <strain evidence="1">SpSt-642</strain>
    </source>
</reference>
<gene>
    <name evidence="1" type="ORF">ENU14_05220</name>
</gene>
<organism evidence="1">
    <name type="scientific">Staphylothermus marinus</name>
    <dbReference type="NCBI Taxonomy" id="2280"/>
    <lineage>
        <taxon>Archaea</taxon>
        <taxon>Thermoproteota</taxon>
        <taxon>Thermoprotei</taxon>
        <taxon>Desulfurococcales</taxon>
        <taxon>Desulfurococcaceae</taxon>
        <taxon>Staphylothermus</taxon>
    </lineage>
</organism>